<sequence>MNLSKIKETINSVDAVESPLKPILNCGCMAAAYLGLSACCVVPAATAVWSASNEAVKSLTPNLLPPGTELPMATFIAAFAVMIGLPLAKFTAEVFFPTRVNAK</sequence>
<keyword evidence="1" id="KW-0472">Membrane</keyword>
<protein>
    <submittedName>
        <fullName evidence="2">Uncharacterized protein</fullName>
    </submittedName>
</protein>
<dbReference type="AlphaFoldDB" id="A0A1F4ZDP5"/>
<name>A0A1F4ZDP5_9BACT</name>
<organism evidence="2 3">
    <name type="scientific">Candidatus Amesbacteria bacterium RIFCSPLOWO2_01_FULL_48_25</name>
    <dbReference type="NCBI Taxonomy" id="1797259"/>
    <lineage>
        <taxon>Bacteria</taxon>
        <taxon>Candidatus Amesiibacteriota</taxon>
    </lineage>
</organism>
<evidence type="ECO:0000313" key="3">
    <source>
        <dbReference type="Proteomes" id="UP000177080"/>
    </source>
</evidence>
<dbReference type="EMBL" id="MEXN01000001">
    <property type="protein sequence ID" value="OGD04338.1"/>
    <property type="molecule type" value="Genomic_DNA"/>
</dbReference>
<evidence type="ECO:0000313" key="2">
    <source>
        <dbReference type="EMBL" id="OGD04338.1"/>
    </source>
</evidence>
<gene>
    <name evidence="2" type="ORF">A2989_04870</name>
</gene>
<accession>A0A1F4ZDP5</accession>
<feature type="transmembrane region" description="Helical" evidence="1">
    <location>
        <begin position="72"/>
        <end position="96"/>
    </location>
</feature>
<dbReference type="STRING" id="1797259.A2989_04870"/>
<evidence type="ECO:0000256" key="1">
    <source>
        <dbReference type="SAM" id="Phobius"/>
    </source>
</evidence>
<proteinExistence type="predicted"/>
<feature type="transmembrane region" description="Helical" evidence="1">
    <location>
        <begin position="30"/>
        <end position="52"/>
    </location>
</feature>
<reference evidence="2 3" key="1">
    <citation type="journal article" date="2016" name="Nat. Commun.">
        <title>Thousands of microbial genomes shed light on interconnected biogeochemical processes in an aquifer system.</title>
        <authorList>
            <person name="Anantharaman K."/>
            <person name="Brown C.T."/>
            <person name="Hug L.A."/>
            <person name="Sharon I."/>
            <person name="Castelle C.J."/>
            <person name="Probst A.J."/>
            <person name="Thomas B.C."/>
            <person name="Singh A."/>
            <person name="Wilkins M.J."/>
            <person name="Karaoz U."/>
            <person name="Brodie E.L."/>
            <person name="Williams K.H."/>
            <person name="Hubbard S.S."/>
            <person name="Banfield J.F."/>
        </authorList>
    </citation>
    <scope>NUCLEOTIDE SEQUENCE [LARGE SCALE GENOMIC DNA]</scope>
</reference>
<keyword evidence="1" id="KW-1133">Transmembrane helix</keyword>
<comment type="caution">
    <text evidence="2">The sequence shown here is derived from an EMBL/GenBank/DDBJ whole genome shotgun (WGS) entry which is preliminary data.</text>
</comment>
<dbReference type="Proteomes" id="UP000177080">
    <property type="component" value="Unassembled WGS sequence"/>
</dbReference>
<keyword evidence="1" id="KW-0812">Transmembrane</keyword>